<dbReference type="EMBL" id="CM016762">
    <property type="protein sequence ID" value="TMS39557.1"/>
    <property type="molecule type" value="Genomic_DNA"/>
</dbReference>
<evidence type="ECO:0000313" key="1">
    <source>
        <dbReference type="EMBL" id="TMS39557.1"/>
    </source>
</evidence>
<protein>
    <submittedName>
        <fullName evidence="1">Uncharacterized protein</fullName>
    </submittedName>
</protein>
<accession>A0A4U8V695</accession>
<reference evidence="1 2" key="2">
    <citation type="journal article" date="2019" name="G3 (Bethesda)">
        <title>Hybrid Assembly of the Genome of the Entomopathogenic Nematode Steinernema carpocapsae Identifies the X-Chromosome.</title>
        <authorList>
            <person name="Serra L."/>
            <person name="Macchietto M."/>
            <person name="Macias-Munoz A."/>
            <person name="McGill C.J."/>
            <person name="Rodriguez I.M."/>
            <person name="Rodriguez B."/>
            <person name="Murad R."/>
            <person name="Mortazavi A."/>
        </authorList>
    </citation>
    <scope>NUCLEOTIDE SEQUENCE [LARGE SCALE GENOMIC DNA]</scope>
    <source>
        <strain evidence="1 2">ALL</strain>
    </source>
</reference>
<organism evidence="1 2">
    <name type="scientific">Steinernema carpocapsae</name>
    <name type="common">Entomopathogenic nematode</name>
    <dbReference type="NCBI Taxonomy" id="34508"/>
    <lineage>
        <taxon>Eukaryota</taxon>
        <taxon>Metazoa</taxon>
        <taxon>Ecdysozoa</taxon>
        <taxon>Nematoda</taxon>
        <taxon>Chromadorea</taxon>
        <taxon>Rhabditida</taxon>
        <taxon>Tylenchina</taxon>
        <taxon>Panagrolaimomorpha</taxon>
        <taxon>Strongyloidoidea</taxon>
        <taxon>Steinernematidae</taxon>
        <taxon>Steinernema</taxon>
    </lineage>
</organism>
<evidence type="ECO:0000313" key="2">
    <source>
        <dbReference type="Proteomes" id="UP000298663"/>
    </source>
</evidence>
<reference evidence="1 2" key="1">
    <citation type="journal article" date="2015" name="Genome Biol.">
        <title>Comparative genomics of Steinernema reveals deeply conserved gene regulatory networks.</title>
        <authorList>
            <person name="Dillman A.R."/>
            <person name="Macchietto M."/>
            <person name="Porter C.F."/>
            <person name="Rogers A."/>
            <person name="Williams B."/>
            <person name="Antoshechkin I."/>
            <person name="Lee M.M."/>
            <person name="Goodwin Z."/>
            <person name="Lu X."/>
            <person name="Lewis E.E."/>
            <person name="Goodrich-Blair H."/>
            <person name="Stock S.P."/>
            <person name="Adams B.J."/>
            <person name="Sternberg P.W."/>
            <person name="Mortazavi A."/>
        </authorList>
    </citation>
    <scope>NUCLEOTIDE SEQUENCE [LARGE SCALE GENOMIC DNA]</scope>
    <source>
        <strain evidence="1 2">ALL</strain>
    </source>
</reference>
<dbReference type="Proteomes" id="UP000298663">
    <property type="component" value="Chromosome X"/>
</dbReference>
<dbReference type="EMBL" id="AZBU02000001">
    <property type="protein sequence ID" value="TMS39557.1"/>
    <property type="molecule type" value="Genomic_DNA"/>
</dbReference>
<comment type="caution">
    <text evidence="1">The sequence shown here is derived from an EMBL/GenBank/DDBJ whole genome shotgun (WGS) entry which is preliminary data.</text>
</comment>
<gene>
    <name evidence="1" type="ORF">L596_006062</name>
</gene>
<sequence>MPIKFCKILNCGFVLISELSLTKKHCTESRGMANFINLTYNDCVVYWLVHMPVYCRAPGEMDGLRRKRCYRRIGVFGLLVEPG</sequence>
<dbReference type="AlphaFoldDB" id="A0A4U8V695"/>
<name>A0A4U8V695_STECR</name>
<proteinExistence type="predicted"/>
<keyword evidence="2" id="KW-1185">Reference proteome</keyword>